<gene>
    <name evidence="2" type="ordered locus">Hoch_5585</name>
</gene>
<organism evidence="2 3">
    <name type="scientific">Haliangium ochraceum (strain DSM 14365 / JCM 11303 / SMP-2)</name>
    <dbReference type="NCBI Taxonomy" id="502025"/>
    <lineage>
        <taxon>Bacteria</taxon>
        <taxon>Pseudomonadati</taxon>
        <taxon>Myxococcota</taxon>
        <taxon>Polyangia</taxon>
        <taxon>Haliangiales</taxon>
        <taxon>Kofleriaceae</taxon>
        <taxon>Haliangium</taxon>
    </lineage>
</organism>
<reference evidence="2 3" key="1">
    <citation type="journal article" date="2010" name="Stand. Genomic Sci.">
        <title>Complete genome sequence of Haliangium ochraceum type strain (SMP-2).</title>
        <authorList>
            <consortium name="US DOE Joint Genome Institute (JGI-PGF)"/>
            <person name="Ivanova N."/>
            <person name="Daum C."/>
            <person name="Lang E."/>
            <person name="Abt B."/>
            <person name="Kopitz M."/>
            <person name="Saunders E."/>
            <person name="Lapidus A."/>
            <person name="Lucas S."/>
            <person name="Glavina Del Rio T."/>
            <person name="Nolan M."/>
            <person name="Tice H."/>
            <person name="Copeland A."/>
            <person name="Cheng J.F."/>
            <person name="Chen F."/>
            <person name="Bruce D."/>
            <person name="Goodwin L."/>
            <person name="Pitluck S."/>
            <person name="Mavromatis K."/>
            <person name="Pati A."/>
            <person name="Mikhailova N."/>
            <person name="Chen A."/>
            <person name="Palaniappan K."/>
            <person name="Land M."/>
            <person name="Hauser L."/>
            <person name="Chang Y.J."/>
            <person name="Jeffries C.D."/>
            <person name="Detter J.C."/>
            <person name="Brettin T."/>
            <person name="Rohde M."/>
            <person name="Goker M."/>
            <person name="Bristow J."/>
            <person name="Markowitz V."/>
            <person name="Eisen J.A."/>
            <person name="Hugenholtz P."/>
            <person name="Kyrpides N.C."/>
            <person name="Klenk H.P."/>
        </authorList>
    </citation>
    <scope>NUCLEOTIDE SEQUENCE [LARGE SCALE GENOMIC DNA]</scope>
    <source>
        <strain evidence="3">DSM 14365 / CIP 107738 / JCM 11303 / AJ 13395 / SMP-2</strain>
    </source>
</reference>
<evidence type="ECO:0000313" key="3">
    <source>
        <dbReference type="Proteomes" id="UP000001880"/>
    </source>
</evidence>
<feature type="region of interest" description="Disordered" evidence="1">
    <location>
        <begin position="128"/>
        <end position="152"/>
    </location>
</feature>
<dbReference type="EMBL" id="CP001804">
    <property type="protein sequence ID" value="ACY18067.1"/>
    <property type="molecule type" value="Genomic_DNA"/>
</dbReference>
<proteinExistence type="predicted"/>
<evidence type="ECO:0000313" key="2">
    <source>
        <dbReference type="EMBL" id="ACY18067.1"/>
    </source>
</evidence>
<feature type="compositionally biased region" description="Polar residues" evidence="1">
    <location>
        <begin position="141"/>
        <end position="152"/>
    </location>
</feature>
<dbReference type="KEGG" id="hoh:Hoch_5585"/>
<protein>
    <recommendedName>
        <fullName evidence="4">CRISPR type III-B/RAMP module-associated protein Cmr5</fullName>
    </recommendedName>
</protein>
<dbReference type="RefSeq" id="WP_012830659.1">
    <property type="nucleotide sequence ID" value="NC_013440.1"/>
</dbReference>
<name>D0LG42_HALO1</name>
<evidence type="ECO:0000256" key="1">
    <source>
        <dbReference type="SAM" id="MobiDB-lite"/>
    </source>
</evidence>
<dbReference type="STRING" id="502025.Hoch_5585"/>
<dbReference type="HOGENOM" id="CLU_1719807_0_0_7"/>
<evidence type="ECO:0008006" key="4">
    <source>
        <dbReference type="Google" id="ProtNLM"/>
    </source>
</evidence>
<accession>D0LG42</accession>
<dbReference type="Proteomes" id="UP000001880">
    <property type="component" value="Chromosome"/>
</dbReference>
<dbReference type="OrthoDB" id="573902at2"/>
<keyword evidence="3" id="KW-1185">Reference proteome</keyword>
<sequence>MDTQSSSQLSIAERLRPLRKQLVLAAEAVLGNEASHLVKYKRAGKSQLHRLAAVCSQASCAEEITNYLRYQSSRDSGGERFWDPDAVDAVIQRFAGIETVPAEDDVRVAAWQLYAVYLMRAFTYETEKRDSKNHTTKRNNRNATSSKGKNRG</sequence>
<dbReference type="AlphaFoldDB" id="D0LG42"/>